<proteinExistence type="predicted"/>
<name>A0A0A9E196_ARUDO</name>
<evidence type="ECO:0000313" key="2">
    <source>
        <dbReference type="EMBL" id="JAD91660.1"/>
    </source>
</evidence>
<reference evidence="2" key="2">
    <citation type="journal article" date="2015" name="Data Brief">
        <title>Shoot transcriptome of the giant reed, Arundo donax.</title>
        <authorList>
            <person name="Barrero R.A."/>
            <person name="Guerrero F.D."/>
            <person name="Moolhuijzen P."/>
            <person name="Goolsby J.A."/>
            <person name="Tidwell J."/>
            <person name="Bellgard S.E."/>
            <person name="Bellgard M.I."/>
        </authorList>
    </citation>
    <scope>NUCLEOTIDE SEQUENCE</scope>
    <source>
        <tissue evidence="2">Shoot tissue taken approximately 20 cm above the soil surface</tissue>
    </source>
</reference>
<keyword evidence="1" id="KW-0812">Transmembrane</keyword>
<dbReference type="EMBL" id="GBRH01206235">
    <property type="protein sequence ID" value="JAD91660.1"/>
    <property type="molecule type" value="Transcribed_RNA"/>
</dbReference>
<evidence type="ECO:0000256" key="1">
    <source>
        <dbReference type="SAM" id="Phobius"/>
    </source>
</evidence>
<protein>
    <submittedName>
        <fullName evidence="2">Uncharacterized protein</fullName>
    </submittedName>
</protein>
<sequence length="46" mass="5577">MVTWLAYWKLTVYYSFVDVEIFFYPTFYICFLSAVLLAVMISNPFY</sequence>
<feature type="transmembrane region" description="Helical" evidence="1">
    <location>
        <begin position="21"/>
        <end position="41"/>
    </location>
</feature>
<accession>A0A0A9E196</accession>
<keyword evidence="1" id="KW-0472">Membrane</keyword>
<organism evidence="2">
    <name type="scientific">Arundo donax</name>
    <name type="common">Giant reed</name>
    <name type="synonym">Donax arundinaceus</name>
    <dbReference type="NCBI Taxonomy" id="35708"/>
    <lineage>
        <taxon>Eukaryota</taxon>
        <taxon>Viridiplantae</taxon>
        <taxon>Streptophyta</taxon>
        <taxon>Embryophyta</taxon>
        <taxon>Tracheophyta</taxon>
        <taxon>Spermatophyta</taxon>
        <taxon>Magnoliopsida</taxon>
        <taxon>Liliopsida</taxon>
        <taxon>Poales</taxon>
        <taxon>Poaceae</taxon>
        <taxon>PACMAD clade</taxon>
        <taxon>Arundinoideae</taxon>
        <taxon>Arundineae</taxon>
        <taxon>Arundo</taxon>
    </lineage>
</organism>
<reference evidence="2" key="1">
    <citation type="submission" date="2014-09" db="EMBL/GenBank/DDBJ databases">
        <authorList>
            <person name="Magalhaes I.L.F."/>
            <person name="Oliveira U."/>
            <person name="Santos F.R."/>
            <person name="Vidigal T.H.D.A."/>
            <person name="Brescovit A.D."/>
            <person name="Santos A.J."/>
        </authorList>
    </citation>
    <scope>NUCLEOTIDE SEQUENCE</scope>
    <source>
        <tissue evidence="2">Shoot tissue taken approximately 20 cm above the soil surface</tissue>
    </source>
</reference>
<keyword evidence="1" id="KW-1133">Transmembrane helix</keyword>
<dbReference type="AlphaFoldDB" id="A0A0A9E196"/>